<feature type="transmembrane region" description="Helical" evidence="7">
    <location>
        <begin position="134"/>
        <end position="153"/>
    </location>
</feature>
<name>A0ABW2HLH7_9ACTN</name>
<keyword evidence="6 7" id="KW-0472">Membrane</keyword>
<keyword evidence="5 7" id="KW-1133">Transmembrane helix</keyword>
<sequence>MTLERALLWGTTTSSLAKGLLFGISALFFTRVIGLSAATVGLGLTIAGGVGLAASFAAGHLSDRLGAGRVLVAMTLCQGAALGAYCLARTAVAFVLTACVAVGAEAAQRTARTTLLAREFTGADRVSVRARLRVATNVFIGVGSVAAAGALTLDSSSGYAATMVAAALLVLSSAIPLRHLPPASAPPVASPGDRVSPLRDRRYVAIAGLNGLLTIQFGVLTVGMPLWVTGHTRAPAATVALILVINTAFVALFQIRAARLARDIRTAGRVVLAAAAFLAVACGLYAGAAHGPALAAAVLLVLGVLAHSAGEVLAESGGWELAFELADPRFAGAYQGISQTGPAIGAMLAPAAVTTTAIDHGGPGWLALGALFLAAGAGTCAIAARAGIRVPAEMARSGT</sequence>
<feature type="transmembrane region" description="Helical" evidence="7">
    <location>
        <begin position="267"/>
        <end position="287"/>
    </location>
</feature>
<feature type="transmembrane region" description="Helical" evidence="7">
    <location>
        <begin position="203"/>
        <end position="228"/>
    </location>
</feature>
<evidence type="ECO:0000256" key="4">
    <source>
        <dbReference type="ARBA" id="ARBA00022692"/>
    </source>
</evidence>
<proteinExistence type="predicted"/>
<keyword evidence="9" id="KW-1185">Reference proteome</keyword>
<accession>A0ABW2HLH7</accession>
<evidence type="ECO:0000256" key="7">
    <source>
        <dbReference type="SAM" id="Phobius"/>
    </source>
</evidence>
<feature type="transmembrane region" description="Helical" evidence="7">
    <location>
        <begin position="159"/>
        <end position="177"/>
    </location>
</feature>
<feature type="transmembrane region" description="Helical" evidence="7">
    <location>
        <begin position="6"/>
        <end position="29"/>
    </location>
</feature>
<feature type="transmembrane region" description="Helical" evidence="7">
    <location>
        <begin position="234"/>
        <end position="255"/>
    </location>
</feature>
<evidence type="ECO:0000256" key="3">
    <source>
        <dbReference type="ARBA" id="ARBA00022475"/>
    </source>
</evidence>
<evidence type="ECO:0000256" key="1">
    <source>
        <dbReference type="ARBA" id="ARBA00004651"/>
    </source>
</evidence>
<evidence type="ECO:0000256" key="5">
    <source>
        <dbReference type="ARBA" id="ARBA00022989"/>
    </source>
</evidence>
<protein>
    <submittedName>
        <fullName evidence="8">MFS transporter</fullName>
    </submittedName>
</protein>
<comment type="subcellular location">
    <subcellularLocation>
        <location evidence="1">Cell membrane</location>
        <topology evidence="1">Multi-pass membrane protein</topology>
    </subcellularLocation>
</comment>
<evidence type="ECO:0000313" key="8">
    <source>
        <dbReference type="EMBL" id="MFC7272360.1"/>
    </source>
</evidence>
<reference evidence="9" key="1">
    <citation type="journal article" date="2019" name="Int. J. Syst. Evol. Microbiol.">
        <title>The Global Catalogue of Microorganisms (GCM) 10K type strain sequencing project: providing services to taxonomists for standard genome sequencing and annotation.</title>
        <authorList>
            <consortium name="The Broad Institute Genomics Platform"/>
            <consortium name="The Broad Institute Genome Sequencing Center for Infectious Disease"/>
            <person name="Wu L."/>
            <person name="Ma J."/>
        </authorList>
    </citation>
    <scope>NUCLEOTIDE SEQUENCE [LARGE SCALE GENOMIC DNA]</scope>
    <source>
        <strain evidence="9">XZYJT-10</strain>
    </source>
</reference>
<organism evidence="8 9">
    <name type="scientific">Paractinoplanes rhizophilus</name>
    <dbReference type="NCBI Taxonomy" id="1416877"/>
    <lineage>
        <taxon>Bacteria</taxon>
        <taxon>Bacillati</taxon>
        <taxon>Actinomycetota</taxon>
        <taxon>Actinomycetes</taxon>
        <taxon>Micromonosporales</taxon>
        <taxon>Micromonosporaceae</taxon>
        <taxon>Paractinoplanes</taxon>
    </lineage>
</organism>
<dbReference type="Proteomes" id="UP001596548">
    <property type="component" value="Unassembled WGS sequence"/>
</dbReference>
<feature type="transmembrane region" description="Helical" evidence="7">
    <location>
        <begin position="41"/>
        <end position="62"/>
    </location>
</feature>
<evidence type="ECO:0000313" key="9">
    <source>
        <dbReference type="Proteomes" id="UP001596548"/>
    </source>
</evidence>
<gene>
    <name evidence="8" type="ORF">ACFQS1_00075</name>
</gene>
<dbReference type="PANTHER" id="PTHR23517">
    <property type="entry name" value="RESISTANCE PROTEIN MDTM, PUTATIVE-RELATED-RELATED"/>
    <property type="match status" value="1"/>
</dbReference>
<comment type="caution">
    <text evidence="8">The sequence shown here is derived from an EMBL/GenBank/DDBJ whole genome shotgun (WGS) entry which is preliminary data.</text>
</comment>
<dbReference type="InterPro" id="IPR050171">
    <property type="entry name" value="MFS_Transporters"/>
</dbReference>
<dbReference type="PANTHER" id="PTHR23517:SF2">
    <property type="entry name" value="MULTIDRUG RESISTANCE PROTEIN MDTH"/>
    <property type="match status" value="1"/>
</dbReference>
<dbReference type="InterPro" id="IPR036259">
    <property type="entry name" value="MFS_trans_sf"/>
</dbReference>
<evidence type="ECO:0000256" key="6">
    <source>
        <dbReference type="ARBA" id="ARBA00023136"/>
    </source>
</evidence>
<feature type="transmembrane region" description="Helical" evidence="7">
    <location>
        <begin position="82"/>
        <end position="104"/>
    </location>
</feature>
<dbReference type="Pfam" id="PF07690">
    <property type="entry name" value="MFS_1"/>
    <property type="match status" value="1"/>
</dbReference>
<keyword evidence="4 7" id="KW-0812">Transmembrane</keyword>
<keyword evidence="3" id="KW-1003">Cell membrane</keyword>
<dbReference type="InterPro" id="IPR011701">
    <property type="entry name" value="MFS"/>
</dbReference>
<dbReference type="SUPFAM" id="SSF103473">
    <property type="entry name" value="MFS general substrate transporter"/>
    <property type="match status" value="1"/>
</dbReference>
<evidence type="ECO:0000256" key="2">
    <source>
        <dbReference type="ARBA" id="ARBA00022448"/>
    </source>
</evidence>
<dbReference type="RefSeq" id="WP_378963746.1">
    <property type="nucleotide sequence ID" value="NZ_JBHTBJ010000001.1"/>
</dbReference>
<dbReference type="EMBL" id="JBHTBJ010000001">
    <property type="protein sequence ID" value="MFC7272360.1"/>
    <property type="molecule type" value="Genomic_DNA"/>
</dbReference>
<keyword evidence="2" id="KW-0813">Transport</keyword>
<feature type="transmembrane region" description="Helical" evidence="7">
    <location>
        <begin position="365"/>
        <end position="388"/>
    </location>
</feature>
<dbReference type="Gene3D" id="1.20.1250.20">
    <property type="entry name" value="MFS general substrate transporter like domains"/>
    <property type="match status" value="1"/>
</dbReference>